<comment type="caution">
    <text evidence="1">The sequence shown here is derived from an EMBL/GenBank/DDBJ whole genome shotgun (WGS) entry which is preliminary data.</text>
</comment>
<keyword evidence="2" id="KW-1185">Reference proteome</keyword>
<sequence>MNERLLEDIIADTDKERADSEYIQNRFIDLGREYIAQADDPTTEQVEVLVQHFESRDPDTIDEDSRALMWTMSGILQWMLDDLPLNGETTDPEWLRQQLKIWGRFSE</sequence>
<protein>
    <submittedName>
        <fullName evidence="1">Uncharacterized protein</fullName>
    </submittedName>
</protein>
<proteinExistence type="predicted"/>
<dbReference type="AlphaFoldDB" id="A0ABD6CCH7"/>
<evidence type="ECO:0000313" key="1">
    <source>
        <dbReference type="EMBL" id="MFD1588047.1"/>
    </source>
</evidence>
<reference evidence="1 2" key="1">
    <citation type="journal article" date="2019" name="Int. J. Syst. Evol. Microbiol.">
        <title>The Global Catalogue of Microorganisms (GCM) 10K type strain sequencing project: providing services to taxonomists for standard genome sequencing and annotation.</title>
        <authorList>
            <consortium name="The Broad Institute Genomics Platform"/>
            <consortium name="The Broad Institute Genome Sequencing Center for Infectious Disease"/>
            <person name="Wu L."/>
            <person name="Ma J."/>
        </authorList>
    </citation>
    <scope>NUCLEOTIDE SEQUENCE [LARGE SCALE GENOMIC DNA]</scope>
    <source>
        <strain evidence="1 2">CGMCC 1.12125</strain>
    </source>
</reference>
<dbReference type="Proteomes" id="UP001597119">
    <property type="component" value="Unassembled WGS sequence"/>
</dbReference>
<evidence type="ECO:0000313" key="2">
    <source>
        <dbReference type="Proteomes" id="UP001597119"/>
    </source>
</evidence>
<organism evidence="1 2">
    <name type="scientific">Halorientalis brevis</name>
    <dbReference type="NCBI Taxonomy" id="1126241"/>
    <lineage>
        <taxon>Archaea</taxon>
        <taxon>Methanobacteriati</taxon>
        <taxon>Methanobacteriota</taxon>
        <taxon>Stenosarchaea group</taxon>
        <taxon>Halobacteria</taxon>
        <taxon>Halobacteriales</taxon>
        <taxon>Haloarculaceae</taxon>
        <taxon>Halorientalis</taxon>
    </lineage>
</organism>
<accession>A0ABD6CCH7</accession>
<dbReference type="EMBL" id="JBHUDJ010000007">
    <property type="protein sequence ID" value="MFD1588047.1"/>
    <property type="molecule type" value="Genomic_DNA"/>
</dbReference>
<dbReference type="RefSeq" id="WP_379814531.1">
    <property type="nucleotide sequence ID" value="NZ_JBHUDJ010000007.1"/>
</dbReference>
<gene>
    <name evidence="1" type="ORF">ACFR9U_13770</name>
</gene>
<name>A0ABD6CCH7_9EURY</name>